<comment type="caution">
    <text evidence="1">The sequence shown here is derived from an EMBL/GenBank/DDBJ whole genome shotgun (WGS) entry which is preliminary data.</text>
</comment>
<evidence type="ECO:0000313" key="1">
    <source>
        <dbReference type="EMBL" id="MYD90540.1"/>
    </source>
</evidence>
<name>A0A6B1DS36_9CHLR</name>
<proteinExistence type="predicted"/>
<gene>
    <name evidence="1" type="ORF">F4Y08_09440</name>
</gene>
<reference evidence="1" key="1">
    <citation type="submission" date="2019-09" db="EMBL/GenBank/DDBJ databases">
        <title>Characterisation of the sponge microbiome using genome-centric metagenomics.</title>
        <authorList>
            <person name="Engelberts J.P."/>
            <person name="Robbins S.J."/>
            <person name="De Goeij J.M."/>
            <person name="Aranda M."/>
            <person name="Bell S.C."/>
            <person name="Webster N.S."/>
        </authorList>
    </citation>
    <scope>NUCLEOTIDE SEQUENCE</scope>
    <source>
        <strain evidence="1">SB0662_bin_9</strain>
    </source>
</reference>
<dbReference type="EMBL" id="VXPY01000068">
    <property type="protein sequence ID" value="MYD90540.1"/>
    <property type="molecule type" value="Genomic_DNA"/>
</dbReference>
<accession>A0A6B1DS36</accession>
<dbReference type="AlphaFoldDB" id="A0A6B1DS36"/>
<organism evidence="1">
    <name type="scientific">Caldilineaceae bacterium SB0662_bin_9</name>
    <dbReference type="NCBI Taxonomy" id="2605258"/>
    <lineage>
        <taxon>Bacteria</taxon>
        <taxon>Bacillati</taxon>
        <taxon>Chloroflexota</taxon>
        <taxon>Caldilineae</taxon>
        <taxon>Caldilineales</taxon>
        <taxon>Caldilineaceae</taxon>
    </lineage>
</organism>
<sequence>MTTNEEVFADEIRQMLDERFGDEFEFGPIEVWADQDDDISFLRTYIVFEGDVNNLDPAKTSSMEEHLWTRAVELGYPGVPLYSFVLKSEWPGLLRALEKAWE</sequence>
<protein>
    <submittedName>
        <fullName evidence="1">Uncharacterized protein</fullName>
    </submittedName>
</protein>